<dbReference type="InterPro" id="IPR029753">
    <property type="entry name" value="D-isomer_DH_CS"/>
</dbReference>
<reference evidence="7 8" key="1">
    <citation type="submission" date="2016-11" db="EMBL/GenBank/DDBJ databases">
        <title>Comparative genomics of Acidibacillus ferroxidans species.</title>
        <authorList>
            <person name="Oliveira G."/>
            <person name="Nunes G."/>
            <person name="Oliveira R."/>
            <person name="Araujo F."/>
            <person name="Salim A."/>
            <person name="Scholte L."/>
            <person name="Morais D."/>
            <person name="Nancucheo I."/>
            <person name="Johnson D.B."/>
            <person name="Grail B."/>
            <person name="Bittencourt J."/>
            <person name="Valadares R."/>
        </authorList>
    </citation>
    <scope>NUCLEOTIDE SEQUENCE [LARGE SCALE GENOMIC DNA]</scope>
    <source>
        <strain evidence="7 8">Y002</strain>
    </source>
</reference>
<evidence type="ECO:0000313" key="7">
    <source>
        <dbReference type="EMBL" id="PWI57104.1"/>
    </source>
</evidence>
<dbReference type="GO" id="GO:0030267">
    <property type="term" value="F:glyoxylate reductase (NADPH) activity"/>
    <property type="evidence" value="ECO:0007669"/>
    <property type="project" value="TreeGrafter"/>
</dbReference>
<comment type="caution">
    <text evidence="7">The sequence shown here is derived from an EMBL/GenBank/DDBJ whole genome shotgun (WGS) entry which is preliminary data.</text>
</comment>
<evidence type="ECO:0000313" key="8">
    <source>
        <dbReference type="Proteomes" id="UP000245380"/>
    </source>
</evidence>
<dbReference type="InterPro" id="IPR050223">
    <property type="entry name" value="D-isomer_2-hydroxyacid_DH"/>
</dbReference>
<evidence type="ECO:0000256" key="1">
    <source>
        <dbReference type="ARBA" id="ARBA00005854"/>
    </source>
</evidence>
<dbReference type="GO" id="GO:0005829">
    <property type="term" value="C:cytosol"/>
    <property type="evidence" value="ECO:0007669"/>
    <property type="project" value="TreeGrafter"/>
</dbReference>
<evidence type="ECO:0000259" key="6">
    <source>
        <dbReference type="Pfam" id="PF02826"/>
    </source>
</evidence>
<gene>
    <name evidence="7" type="ORF">BM613_10115</name>
</gene>
<dbReference type="AlphaFoldDB" id="A0A2U3D747"/>
<dbReference type="Pfam" id="PF02826">
    <property type="entry name" value="2-Hacid_dh_C"/>
    <property type="match status" value="1"/>
</dbReference>
<dbReference type="OrthoDB" id="9805416at2"/>
<dbReference type="Gene3D" id="3.40.50.720">
    <property type="entry name" value="NAD(P)-binding Rossmann-like Domain"/>
    <property type="match status" value="2"/>
</dbReference>
<evidence type="ECO:0000256" key="4">
    <source>
        <dbReference type="RuleBase" id="RU003719"/>
    </source>
</evidence>
<dbReference type="SUPFAM" id="SSF51735">
    <property type="entry name" value="NAD(P)-binding Rossmann-fold domains"/>
    <property type="match status" value="1"/>
</dbReference>
<name>A0A2U3D747_SULT2</name>
<evidence type="ECO:0000256" key="3">
    <source>
        <dbReference type="ARBA" id="ARBA00023027"/>
    </source>
</evidence>
<sequence length="370" mass="41391">MTLHSFHVLSMLSKKHFEIARPTLPNWMTFVHWDDLHSEEQRRPSGFQAVLGGGTPIPQPVLIAPDLEIIQLVSAGYDRLDMSILNERNLLVCNNPGANAQAVAEHILMSLLYFAHRAGEAQAIIYGGQFTLARSCLMGPLLRDLSEMTLGIVGFGAIGQLFAQIAKPFGANLLYHSRSRNQVAETRLDITYSELDPLLKEADGIVVTLPLTSQTYHLFDSRRFAQMKETAIFINVGRGGVVDSYALTSALAEKRIYAASIDVFDPEPLPPDHPLLHVSTEVRERLLLTPHTAGLTHHAWRGMVQKAIDNLIRYAISGQPQHIVPSTKHTVFLKMQNESASRLDHPCDALERRGKFSARFNFESKWRIFP</sequence>
<protein>
    <recommendedName>
        <fullName evidence="9">D-isomer specific 2-hydroxyacid dehydrogenase NAD-binding domain-containing protein</fullName>
    </recommendedName>
</protein>
<evidence type="ECO:0000256" key="2">
    <source>
        <dbReference type="ARBA" id="ARBA00023002"/>
    </source>
</evidence>
<keyword evidence="8" id="KW-1185">Reference proteome</keyword>
<dbReference type="PROSITE" id="PS00065">
    <property type="entry name" value="D_2_HYDROXYACID_DH_1"/>
    <property type="match status" value="1"/>
</dbReference>
<feature type="domain" description="D-isomer specific 2-hydroxyacid dehydrogenase NAD-binding" evidence="6">
    <location>
        <begin position="110"/>
        <end position="293"/>
    </location>
</feature>
<dbReference type="GO" id="GO:0051287">
    <property type="term" value="F:NAD binding"/>
    <property type="evidence" value="ECO:0007669"/>
    <property type="project" value="InterPro"/>
</dbReference>
<evidence type="ECO:0000259" key="5">
    <source>
        <dbReference type="Pfam" id="PF00389"/>
    </source>
</evidence>
<dbReference type="Pfam" id="PF00389">
    <property type="entry name" value="2-Hacid_dh"/>
    <property type="match status" value="1"/>
</dbReference>
<dbReference type="InterPro" id="IPR029752">
    <property type="entry name" value="D-isomer_DH_CS1"/>
</dbReference>
<organism evidence="7 8">
    <name type="scientific">Sulfoacidibacillus thermotolerans</name>
    <name type="common">Acidibacillus sulfuroxidans</name>
    <dbReference type="NCBI Taxonomy" id="1765684"/>
    <lineage>
        <taxon>Bacteria</taxon>
        <taxon>Bacillati</taxon>
        <taxon>Bacillota</taxon>
        <taxon>Bacilli</taxon>
        <taxon>Bacillales</taxon>
        <taxon>Alicyclobacillaceae</taxon>
        <taxon>Sulfoacidibacillus</taxon>
    </lineage>
</organism>
<comment type="similarity">
    <text evidence="1 4">Belongs to the D-isomer specific 2-hydroxyacid dehydrogenase family.</text>
</comment>
<dbReference type="InterPro" id="IPR006139">
    <property type="entry name" value="D-isomer_2_OHA_DH_cat_dom"/>
</dbReference>
<dbReference type="InterPro" id="IPR006140">
    <property type="entry name" value="D-isomer_DH_NAD-bd"/>
</dbReference>
<evidence type="ECO:0008006" key="9">
    <source>
        <dbReference type="Google" id="ProtNLM"/>
    </source>
</evidence>
<dbReference type="CDD" id="cd05198">
    <property type="entry name" value="formate_dh_like"/>
    <property type="match status" value="1"/>
</dbReference>
<proteinExistence type="inferred from homology"/>
<keyword evidence="2 4" id="KW-0560">Oxidoreductase</keyword>
<dbReference type="EMBL" id="MPDK01000018">
    <property type="protein sequence ID" value="PWI57104.1"/>
    <property type="molecule type" value="Genomic_DNA"/>
</dbReference>
<dbReference type="PROSITE" id="PS00671">
    <property type="entry name" value="D_2_HYDROXYACID_DH_3"/>
    <property type="match status" value="1"/>
</dbReference>
<dbReference type="GO" id="GO:0016618">
    <property type="term" value="F:hydroxypyruvate reductase [NAD(P)H] activity"/>
    <property type="evidence" value="ECO:0007669"/>
    <property type="project" value="TreeGrafter"/>
</dbReference>
<accession>A0A2U3D747</accession>
<dbReference type="PANTHER" id="PTHR10996:SF178">
    <property type="entry name" value="2-HYDROXYACID DEHYDROGENASE YGL185C-RELATED"/>
    <property type="match status" value="1"/>
</dbReference>
<feature type="domain" description="D-isomer specific 2-hydroxyacid dehydrogenase catalytic" evidence="5">
    <location>
        <begin position="57"/>
        <end position="324"/>
    </location>
</feature>
<dbReference type="SUPFAM" id="SSF52283">
    <property type="entry name" value="Formate/glycerate dehydrogenase catalytic domain-like"/>
    <property type="match status" value="1"/>
</dbReference>
<keyword evidence="3" id="KW-0520">NAD</keyword>
<dbReference type="PANTHER" id="PTHR10996">
    <property type="entry name" value="2-HYDROXYACID DEHYDROGENASE-RELATED"/>
    <property type="match status" value="1"/>
</dbReference>
<dbReference type="InterPro" id="IPR036291">
    <property type="entry name" value="NAD(P)-bd_dom_sf"/>
</dbReference>
<dbReference type="Proteomes" id="UP000245380">
    <property type="component" value="Unassembled WGS sequence"/>
</dbReference>